<protein>
    <submittedName>
        <fullName evidence="3">Acyl-CoA thioesterase</fullName>
    </submittedName>
</protein>
<dbReference type="InterPro" id="IPR029069">
    <property type="entry name" value="HotDog_dom_sf"/>
</dbReference>
<dbReference type="PANTHER" id="PTHR31793:SF27">
    <property type="entry name" value="NOVEL THIOESTERASE SUPERFAMILY DOMAIN AND SAPOSIN A-TYPE DOMAIN CONTAINING PROTEIN (0610012H03RIK)"/>
    <property type="match status" value="1"/>
</dbReference>
<dbReference type="SUPFAM" id="SSF54637">
    <property type="entry name" value="Thioesterase/thiol ester dehydrase-isomerase"/>
    <property type="match status" value="1"/>
</dbReference>
<sequence>MPDCAKTKASQKGRQLRPAPLPRAAYGFERRLTTRWADNDAYGHLNNALYYSFFDTTITAYLISRGLLQSDAGPMIFVVANDCAYFRDFSFPEDVESALAVAEIGRRSVTWRIGLFGTGEDEPRAQGRFVHVCVDRETRRSCEWPQEWREAFEAIRLRDG</sequence>
<keyword evidence="4" id="KW-1185">Reference proteome</keyword>
<dbReference type="InterPro" id="IPR050563">
    <property type="entry name" value="4-hydroxybenzoyl-CoA_TE"/>
</dbReference>
<dbReference type="CDD" id="cd00586">
    <property type="entry name" value="4HBT"/>
    <property type="match status" value="1"/>
</dbReference>
<evidence type="ECO:0000313" key="4">
    <source>
        <dbReference type="Proteomes" id="UP000289708"/>
    </source>
</evidence>
<accession>A0A4Q0MEX7</accession>
<evidence type="ECO:0000313" key="3">
    <source>
        <dbReference type="EMBL" id="RXF72010.1"/>
    </source>
</evidence>
<dbReference type="Pfam" id="PF13279">
    <property type="entry name" value="4HBT_2"/>
    <property type="match status" value="1"/>
</dbReference>
<dbReference type="EMBL" id="RYFI01000014">
    <property type="protein sequence ID" value="RXF72010.1"/>
    <property type="molecule type" value="Genomic_DNA"/>
</dbReference>
<gene>
    <name evidence="3" type="ORF">EK403_14395</name>
</gene>
<reference evidence="3 4" key="1">
    <citation type="submission" date="2018-12" db="EMBL/GenBank/DDBJ databases">
        <title>bacterium Hansschlegelia zhihuaiae S113.</title>
        <authorList>
            <person name="He J."/>
        </authorList>
    </citation>
    <scope>NUCLEOTIDE SEQUENCE [LARGE SCALE GENOMIC DNA]</scope>
    <source>
        <strain evidence="3 4">S 113</strain>
    </source>
</reference>
<dbReference type="AlphaFoldDB" id="A0A4Q0MEX7"/>
<dbReference type="Proteomes" id="UP000289708">
    <property type="component" value="Unassembled WGS sequence"/>
</dbReference>
<dbReference type="GO" id="GO:0047617">
    <property type="term" value="F:fatty acyl-CoA hydrolase activity"/>
    <property type="evidence" value="ECO:0007669"/>
    <property type="project" value="TreeGrafter"/>
</dbReference>
<proteinExistence type="inferred from homology"/>
<evidence type="ECO:0000256" key="1">
    <source>
        <dbReference type="ARBA" id="ARBA00005953"/>
    </source>
</evidence>
<organism evidence="3 4">
    <name type="scientific">Hansschlegelia zhihuaiae</name>
    <dbReference type="NCBI Taxonomy" id="405005"/>
    <lineage>
        <taxon>Bacteria</taxon>
        <taxon>Pseudomonadati</taxon>
        <taxon>Pseudomonadota</taxon>
        <taxon>Alphaproteobacteria</taxon>
        <taxon>Hyphomicrobiales</taxon>
        <taxon>Methylopilaceae</taxon>
        <taxon>Hansschlegelia</taxon>
    </lineage>
</organism>
<keyword evidence="2" id="KW-0378">Hydrolase</keyword>
<comment type="caution">
    <text evidence="3">The sequence shown here is derived from an EMBL/GenBank/DDBJ whole genome shotgun (WGS) entry which is preliminary data.</text>
</comment>
<name>A0A4Q0MEX7_9HYPH</name>
<evidence type="ECO:0000256" key="2">
    <source>
        <dbReference type="ARBA" id="ARBA00022801"/>
    </source>
</evidence>
<dbReference type="PANTHER" id="PTHR31793">
    <property type="entry name" value="4-HYDROXYBENZOYL-COA THIOESTERASE FAMILY MEMBER"/>
    <property type="match status" value="1"/>
</dbReference>
<comment type="similarity">
    <text evidence="1">Belongs to the 4-hydroxybenzoyl-CoA thioesterase family.</text>
</comment>
<dbReference type="Gene3D" id="3.10.129.10">
    <property type="entry name" value="Hotdog Thioesterase"/>
    <property type="match status" value="1"/>
</dbReference>
<dbReference type="OrthoDB" id="9799036at2"/>